<keyword evidence="11" id="KW-1185">Reference proteome</keyword>
<feature type="transmembrane region" description="Helical" evidence="7">
    <location>
        <begin position="57"/>
        <end position="80"/>
    </location>
</feature>
<evidence type="ECO:0000256" key="2">
    <source>
        <dbReference type="ARBA" id="ARBA00009045"/>
    </source>
</evidence>
<feature type="transmembrane region" description="Helical" evidence="7">
    <location>
        <begin position="144"/>
        <end position="168"/>
    </location>
</feature>
<evidence type="ECO:0000256" key="6">
    <source>
        <dbReference type="ARBA" id="ARBA00023136"/>
    </source>
</evidence>
<dbReference type="Pfam" id="PF01694">
    <property type="entry name" value="Rhomboid"/>
    <property type="match status" value="1"/>
</dbReference>
<dbReference type="InterPro" id="IPR035952">
    <property type="entry name" value="Rhomboid-like_sf"/>
</dbReference>
<dbReference type="AlphaFoldDB" id="U7D514"/>
<dbReference type="EMBL" id="ASJR01000011">
    <property type="protein sequence ID" value="ERP31609.1"/>
    <property type="molecule type" value="Genomic_DNA"/>
</dbReference>
<evidence type="ECO:0000313" key="10">
    <source>
        <dbReference type="EMBL" id="ERP31609.1"/>
    </source>
</evidence>
<dbReference type="GO" id="GO:0004252">
    <property type="term" value="F:serine-type endopeptidase activity"/>
    <property type="evidence" value="ECO:0007669"/>
    <property type="project" value="InterPro"/>
</dbReference>
<keyword evidence="3 7" id="KW-0812">Transmembrane</keyword>
<dbReference type="RefSeq" id="WP_022636928.1">
    <property type="nucleotide sequence ID" value="NZ_ASJR01000011.1"/>
</dbReference>
<dbReference type="PANTHER" id="PTHR43731:SF14">
    <property type="entry name" value="PRESENILIN-ASSOCIATED RHOMBOID-LIKE PROTEIN, MITOCHONDRIAL"/>
    <property type="match status" value="1"/>
</dbReference>
<feature type="transmembrane region" description="Helical" evidence="7">
    <location>
        <begin position="12"/>
        <end position="37"/>
    </location>
</feature>
<dbReference type="SUPFAM" id="SSF144091">
    <property type="entry name" value="Rhomboid-like"/>
    <property type="match status" value="1"/>
</dbReference>
<evidence type="ECO:0000256" key="4">
    <source>
        <dbReference type="ARBA" id="ARBA00022801"/>
    </source>
</evidence>
<evidence type="ECO:0000256" key="7">
    <source>
        <dbReference type="SAM" id="Phobius"/>
    </source>
</evidence>
<dbReference type="OrthoDB" id="9807874at2"/>
<name>U7D514_9BACT</name>
<dbReference type="Gene3D" id="1.20.1540.10">
    <property type="entry name" value="Rhomboid-like"/>
    <property type="match status" value="1"/>
</dbReference>
<dbReference type="eggNOG" id="COG0705">
    <property type="taxonomic scope" value="Bacteria"/>
</dbReference>
<dbReference type="PANTHER" id="PTHR43731">
    <property type="entry name" value="RHOMBOID PROTEASE"/>
    <property type="match status" value="1"/>
</dbReference>
<comment type="caution">
    <text evidence="10">The sequence shown here is derived from an EMBL/GenBank/DDBJ whole genome shotgun (WGS) entry which is preliminary data.</text>
</comment>
<dbReference type="InterPro" id="IPR046483">
    <property type="entry name" value="DUF6576"/>
</dbReference>
<keyword evidence="6 7" id="KW-0472">Membrane</keyword>
<sequence>MAYQHHTEYSAVSVITIATVAVFFFQQVPSVGIPLLSDFSLVPQDLLRGQVWRLLTYGFLHSPQGIWHLAFNMLGLWVFGRELEFLWGKKQFSIFYFFSIFFSGLFSFVNFAYGAGHIPIIGASGAIYALLFVYAAYFPHRQLLLFFVFPVSIRSAVVFFTIFSLLGMMQGRGGIAHVVHLGGFGAGYAYLTYMRGAVSLPGVPKVLSRLFQRKKGPQFYSFPSSSEKGRGDEMDLLDDILRKISRQGISSLSEEEWKILKRHSQDS</sequence>
<comment type="similarity">
    <text evidence="2">Belongs to the peptidase S54 family.</text>
</comment>
<organism evidence="10 11">
    <name type="scientific">Chitinivibrio alkaliphilus ACht1</name>
    <dbReference type="NCBI Taxonomy" id="1313304"/>
    <lineage>
        <taxon>Bacteria</taxon>
        <taxon>Pseudomonadati</taxon>
        <taxon>Fibrobacterota</taxon>
        <taxon>Chitinivibrionia</taxon>
        <taxon>Chitinivibrionales</taxon>
        <taxon>Chitinivibrionaceae</taxon>
        <taxon>Chitinivibrio</taxon>
    </lineage>
</organism>
<feature type="transmembrane region" description="Helical" evidence="7">
    <location>
        <begin position="118"/>
        <end position="137"/>
    </location>
</feature>
<dbReference type="SMART" id="SM01160">
    <property type="entry name" value="DUF1751"/>
    <property type="match status" value="1"/>
</dbReference>
<protein>
    <submittedName>
        <fullName evidence="10">Rhomboid family protein</fullName>
    </submittedName>
</protein>
<evidence type="ECO:0000259" key="9">
    <source>
        <dbReference type="Pfam" id="PF20216"/>
    </source>
</evidence>
<feature type="domain" description="Peptidase S54 rhomboid" evidence="8">
    <location>
        <begin position="48"/>
        <end position="194"/>
    </location>
</feature>
<evidence type="ECO:0000259" key="8">
    <source>
        <dbReference type="Pfam" id="PF01694"/>
    </source>
</evidence>
<feature type="domain" description="DUF6576" evidence="9">
    <location>
        <begin position="237"/>
        <end position="265"/>
    </location>
</feature>
<dbReference type="Pfam" id="PF20216">
    <property type="entry name" value="DUF6576"/>
    <property type="match status" value="1"/>
</dbReference>
<dbReference type="InterPro" id="IPR050925">
    <property type="entry name" value="Rhomboid_protease_S54"/>
</dbReference>
<evidence type="ECO:0000256" key="1">
    <source>
        <dbReference type="ARBA" id="ARBA00004141"/>
    </source>
</evidence>
<reference evidence="10 11" key="1">
    <citation type="journal article" date="2013" name="Environ. Microbiol.">
        <title>Genome analysis of Chitinivibrio alkaliphilus gen. nov., sp. nov., a novel extremely haloalkaliphilic anaerobic chitinolytic bacterium from the candidate phylum Termite Group 3.</title>
        <authorList>
            <person name="Sorokin D.Y."/>
            <person name="Gumerov V.M."/>
            <person name="Rakitin A.L."/>
            <person name="Beletsky A.V."/>
            <person name="Damste J.S."/>
            <person name="Muyzer G."/>
            <person name="Mardanov A.V."/>
            <person name="Ravin N.V."/>
        </authorList>
    </citation>
    <scope>NUCLEOTIDE SEQUENCE [LARGE SCALE GENOMIC DNA]</scope>
    <source>
        <strain evidence="10 11">ACht1</strain>
    </source>
</reference>
<accession>U7D514</accession>
<evidence type="ECO:0000313" key="11">
    <source>
        <dbReference type="Proteomes" id="UP000017148"/>
    </source>
</evidence>
<proteinExistence type="inferred from homology"/>
<evidence type="ECO:0000256" key="5">
    <source>
        <dbReference type="ARBA" id="ARBA00022989"/>
    </source>
</evidence>
<dbReference type="InterPro" id="IPR022764">
    <property type="entry name" value="Peptidase_S54_rhomboid_dom"/>
</dbReference>
<comment type="subcellular location">
    <subcellularLocation>
        <location evidence="1">Membrane</location>
        <topology evidence="1">Multi-pass membrane protein</topology>
    </subcellularLocation>
</comment>
<dbReference type="GO" id="GO:0016020">
    <property type="term" value="C:membrane"/>
    <property type="evidence" value="ECO:0007669"/>
    <property type="project" value="UniProtKB-SubCell"/>
</dbReference>
<dbReference type="Proteomes" id="UP000017148">
    <property type="component" value="Unassembled WGS sequence"/>
</dbReference>
<feature type="transmembrane region" description="Helical" evidence="7">
    <location>
        <begin position="92"/>
        <end position="112"/>
    </location>
</feature>
<gene>
    <name evidence="10" type="ORF">CALK_1472</name>
</gene>
<keyword evidence="5 7" id="KW-1133">Transmembrane helix</keyword>
<dbReference type="STRING" id="1313304.CALK_1472"/>
<evidence type="ECO:0000256" key="3">
    <source>
        <dbReference type="ARBA" id="ARBA00022692"/>
    </source>
</evidence>
<keyword evidence="4" id="KW-0378">Hydrolase</keyword>